<organism evidence="1 2">
    <name type="scientific">Nephila pilipes</name>
    <name type="common">Giant wood spider</name>
    <name type="synonym">Nephila maculata</name>
    <dbReference type="NCBI Taxonomy" id="299642"/>
    <lineage>
        <taxon>Eukaryota</taxon>
        <taxon>Metazoa</taxon>
        <taxon>Ecdysozoa</taxon>
        <taxon>Arthropoda</taxon>
        <taxon>Chelicerata</taxon>
        <taxon>Arachnida</taxon>
        <taxon>Araneae</taxon>
        <taxon>Araneomorphae</taxon>
        <taxon>Entelegynae</taxon>
        <taxon>Araneoidea</taxon>
        <taxon>Nephilidae</taxon>
        <taxon>Nephila</taxon>
    </lineage>
</organism>
<feature type="non-terminal residue" evidence="1">
    <location>
        <position position="36"/>
    </location>
</feature>
<dbReference type="EMBL" id="BMAW01060317">
    <property type="protein sequence ID" value="GFT25601.1"/>
    <property type="molecule type" value="Genomic_DNA"/>
</dbReference>
<accession>A0A8X6NQD5</accession>
<reference evidence="1" key="1">
    <citation type="submission" date="2020-08" db="EMBL/GenBank/DDBJ databases">
        <title>Multicomponent nature underlies the extraordinary mechanical properties of spider dragline silk.</title>
        <authorList>
            <person name="Kono N."/>
            <person name="Nakamura H."/>
            <person name="Mori M."/>
            <person name="Yoshida Y."/>
            <person name="Ohtoshi R."/>
            <person name="Malay A.D."/>
            <person name="Moran D.A.P."/>
            <person name="Tomita M."/>
            <person name="Numata K."/>
            <person name="Arakawa K."/>
        </authorList>
    </citation>
    <scope>NUCLEOTIDE SEQUENCE</scope>
</reference>
<evidence type="ECO:0000313" key="1">
    <source>
        <dbReference type="EMBL" id="GFT25601.1"/>
    </source>
</evidence>
<sequence>MDRNFATVAEWMTHLSRKQDFLDSNPRCLDAVLEYL</sequence>
<gene>
    <name evidence="1" type="ORF">NPIL_48751</name>
</gene>
<dbReference type="Proteomes" id="UP000887013">
    <property type="component" value="Unassembled WGS sequence"/>
</dbReference>
<proteinExistence type="predicted"/>
<protein>
    <submittedName>
        <fullName evidence="1">Uncharacterized protein</fullName>
    </submittedName>
</protein>
<name>A0A8X6NQD5_NEPPI</name>
<evidence type="ECO:0000313" key="2">
    <source>
        <dbReference type="Proteomes" id="UP000887013"/>
    </source>
</evidence>
<comment type="caution">
    <text evidence="1">The sequence shown here is derived from an EMBL/GenBank/DDBJ whole genome shotgun (WGS) entry which is preliminary data.</text>
</comment>
<keyword evidence="2" id="KW-1185">Reference proteome</keyword>
<dbReference type="AlphaFoldDB" id="A0A8X6NQD5"/>